<dbReference type="InterPro" id="IPR036416">
    <property type="entry name" value="Pept_tRNA_hydro_sf"/>
</dbReference>
<dbReference type="InterPro" id="IPR001328">
    <property type="entry name" value="Pept_tRNA_hydro"/>
</dbReference>
<dbReference type="Gene3D" id="3.40.50.1470">
    <property type="entry name" value="Peptidyl-tRNA hydrolase"/>
    <property type="match status" value="1"/>
</dbReference>
<name>A0A2P2IYA4_RHIMU</name>
<accession>A0A2P2IYA4</accession>
<evidence type="ECO:0000313" key="1">
    <source>
        <dbReference type="EMBL" id="MBW86200.1"/>
    </source>
</evidence>
<sequence>MKIAAATSSMVTLRFPTPSRHCCLRSPPPSPPPFSSSFSSLHLSSFWMGLPKHLSSVSTVSAAAGDAATTSSGEALAQTKPWLIVGLGNPGKKYQSTRHNVGISTSSFETRLFN</sequence>
<reference evidence="1" key="1">
    <citation type="submission" date="2018-02" db="EMBL/GenBank/DDBJ databases">
        <title>Rhizophora mucronata_Transcriptome.</title>
        <authorList>
            <person name="Meera S.P."/>
            <person name="Sreeshan A."/>
            <person name="Augustine A."/>
        </authorList>
    </citation>
    <scope>NUCLEOTIDE SEQUENCE</scope>
    <source>
        <tissue evidence="1">Leaf</tissue>
    </source>
</reference>
<dbReference type="SUPFAM" id="SSF53178">
    <property type="entry name" value="Peptidyl-tRNA hydrolase-like"/>
    <property type="match status" value="1"/>
</dbReference>
<dbReference type="AlphaFoldDB" id="A0A2P2IYA4"/>
<protein>
    <submittedName>
        <fullName evidence="1">Peptidyl-tRNA hydrolase</fullName>
    </submittedName>
</protein>
<dbReference type="GO" id="GO:0004045">
    <property type="term" value="F:peptidyl-tRNA hydrolase activity"/>
    <property type="evidence" value="ECO:0007669"/>
    <property type="project" value="InterPro"/>
</dbReference>
<keyword evidence="1" id="KW-0378">Hydrolase</keyword>
<dbReference type="Pfam" id="PF01195">
    <property type="entry name" value="Pept_tRNA_hydro"/>
    <property type="match status" value="1"/>
</dbReference>
<organism evidence="1">
    <name type="scientific">Rhizophora mucronata</name>
    <name type="common">Asiatic mangrove</name>
    <dbReference type="NCBI Taxonomy" id="61149"/>
    <lineage>
        <taxon>Eukaryota</taxon>
        <taxon>Viridiplantae</taxon>
        <taxon>Streptophyta</taxon>
        <taxon>Embryophyta</taxon>
        <taxon>Tracheophyta</taxon>
        <taxon>Spermatophyta</taxon>
        <taxon>Magnoliopsida</taxon>
        <taxon>eudicotyledons</taxon>
        <taxon>Gunneridae</taxon>
        <taxon>Pentapetalae</taxon>
        <taxon>rosids</taxon>
        <taxon>fabids</taxon>
        <taxon>Malpighiales</taxon>
        <taxon>Rhizophoraceae</taxon>
        <taxon>Rhizophora</taxon>
    </lineage>
</organism>
<dbReference type="EMBL" id="GGEC01005717">
    <property type="protein sequence ID" value="MBW86200.1"/>
    <property type="molecule type" value="Transcribed_RNA"/>
</dbReference>
<proteinExistence type="predicted"/>